<dbReference type="InterPro" id="IPR030445">
    <property type="entry name" value="H3-K79_meTrfase"/>
</dbReference>
<gene>
    <name evidence="15" type="ORF">WICPIJ_007832</name>
</gene>
<keyword evidence="6 11" id="KW-0949">S-adenosyl-L-methionine</keyword>
<dbReference type="Proteomes" id="UP000774326">
    <property type="component" value="Unassembled WGS sequence"/>
</dbReference>
<evidence type="ECO:0000256" key="11">
    <source>
        <dbReference type="RuleBase" id="RU271113"/>
    </source>
</evidence>
<dbReference type="EMBL" id="JAEUBG010004550">
    <property type="protein sequence ID" value="KAH3681197.1"/>
    <property type="molecule type" value="Genomic_DNA"/>
</dbReference>
<dbReference type="GO" id="GO:0000077">
    <property type="term" value="P:DNA damage checkpoint signaling"/>
    <property type="evidence" value="ECO:0007669"/>
    <property type="project" value="TreeGrafter"/>
</dbReference>
<name>A0A9P8PZ17_WICPI</name>
<evidence type="ECO:0000256" key="5">
    <source>
        <dbReference type="ARBA" id="ARBA00022679"/>
    </source>
</evidence>
<dbReference type="CDD" id="cd02440">
    <property type="entry name" value="AdoMet_MTases"/>
    <property type="match status" value="1"/>
</dbReference>
<comment type="similarity">
    <text evidence="11">Belongs to the class I-like SAM-binding methyltransferase superfamily. DOT1 family.</text>
</comment>
<sequence length="873" mass="99409">MSTGLPPTPPVSLEEVSVSVDVTSDVLALQEQTPSQTPSIEPAADVDQTTKPKKTSGKRKQLSHLEQLKLDALWTLGYYNEETRLEENFNMETLKSIHKRTSRSTNVINDNASTQGPLYRISEGPVTRRTSKKPSSKNVTKQTRKRVHVKRNPSQDSEYVKVSDPNVKTFGQFKKAWGADNKRPSSLLDALKADAEWFCSMGRGDDEVVDELGDRRKLRRVHKTFFQEQAEDEQRLIQERQERKAKEHEQMLREREINLKRLEEKRREEQRRLKAVSAQLKASRAKNLKESKKAEKVEDEKIKKKAVRKAAPAVSKTPVEDLFGCKNEYYPFILHIVVNNEQTPIDAKKFFTDEVLNGEVSGVTEFQDLITASSLLESRAEHYHDFPGLEGEDRKRLRIKSCIFPDFEEEYLSRGSLNHGELDTFFEVGRIMELCTISYIPPQYQLQVFNKDAPHECISGRYGTALKQKEIKWDKVFAEISNYNQLIQDIHSKNEFLPYLQSKTEFPKLAIHEILNQVYARSVLPESQKLKQYKGFSAEVYGELLPSFVSKLLVQTRLNSDSIFLDLGSGVGNVVLQAALEYGAESYGCEMMDNCADIAAKQLFEFEARSRIYGIRPGKVGLIHSDFTKSDQVAEVLPKADVILITNFLFDDELNAKVLEMLRVVKVGARIISLKPVVPDSYTWEEDENQYISKLKVQRFEFGQDSVSWSGSTGFYYVSEVTDSIQPCYKTMRNTRLTKMKNDVYTNIKTKKIPYSANKFYEVIASSHANVPGTTFSQSSSRPLDDQFVSTAEIKFERSRSTTGRSRSKSPQRKTKKETQKITELKNTDETADSSLEGTVETATEAPTLDINSIPKLEAIVTDATIVENEEKV</sequence>
<evidence type="ECO:0000256" key="7">
    <source>
        <dbReference type="ARBA" id="ARBA00022853"/>
    </source>
</evidence>
<feature type="compositionally biased region" description="Polar residues" evidence="13">
    <location>
        <begin position="107"/>
        <end position="116"/>
    </location>
</feature>
<evidence type="ECO:0000256" key="8">
    <source>
        <dbReference type="ARBA" id="ARBA00023242"/>
    </source>
</evidence>
<evidence type="ECO:0000256" key="6">
    <source>
        <dbReference type="ARBA" id="ARBA00022691"/>
    </source>
</evidence>
<feature type="compositionally biased region" description="Basic and acidic residues" evidence="13">
    <location>
        <begin position="817"/>
        <end position="829"/>
    </location>
</feature>
<dbReference type="GO" id="GO:0140956">
    <property type="term" value="F:histone H3K79 trimethyltransferase activity"/>
    <property type="evidence" value="ECO:0007669"/>
    <property type="project" value="UniProtKB-EC"/>
</dbReference>
<dbReference type="Gene3D" id="3.40.50.150">
    <property type="entry name" value="Vaccinia Virus protein VP39"/>
    <property type="match status" value="1"/>
</dbReference>
<evidence type="ECO:0000256" key="9">
    <source>
        <dbReference type="ARBA" id="ARBA00029821"/>
    </source>
</evidence>
<feature type="region of interest" description="Disordered" evidence="13">
    <location>
        <begin position="107"/>
        <end position="159"/>
    </location>
</feature>
<feature type="compositionally biased region" description="Polar residues" evidence="13">
    <location>
        <begin position="30"/>
        <end position="39"/>
    </location>
</feature>
<comment type="activity regulation">
    <text evidence="11">Ubiquitination of histone H2B to form H2BK123ub1 is required for efficient DOT1 methyltransferase activity on histone H3.</text>
</comment>
<keyword evidence="7 11" id="KW-0156">Chromatin regulator</keyword>
<comment type="subcellular location">
    <subcellularLocation>
        <location evidence="1 11">Nucleus</location>
    </subcellularLocation>
</comment>
<reference evidence="15" key="1">
    <citation type="journal article" date="2021" name="Open Biol.">
        <title>Shared evolutionary footprints suggest mitochondrial oxidative damage underlies multiple complex I losses in fungi.</title>
        <authorList>
            <person name="Schikora-Tamarit M.A."/>
            <person name="Marcet-Houben M."/>
            <person name="Nosek J."/>
            <person name="Gabaldon T."/>
        </authorList>
    </citation>
    <scope>NUCLEOTIDE SEQUENCE</scope>
    <source>
        <strain evidence="15">CBS2887</strain>
    </source>
</reference>
<dbReference type="OrthoDB" id="443402at2759"/>
<evidence type="ECO:0000256" key="1">
    <source>
        <dbReference type="ARBA" id="ARBA00004123"/>
    </source>
</evidence>
<feature type="region of interest" description="Disordered" evidence="13">
    <location>
        <begin position="797"/>
        <end position="847"/>
    </location>
</feature>
<dbReference type="GO" id="GO:0032259">
    <property type="term" value="P:methylation"/>
    <property type="evidence" value="ECO:0007669"/>
    <property type="project" value="UniProtKB-KW"/>
</dbReference>
<dbReference type="PANTHER" id="PTHR21451">
    <property type="entry name" value="HISTONE H3 METHYLTRANSFERASE"/>
    <property type="match status" value="1"/>
</dbReference>
<evidence type="ECO:0000256" key="3">
    <source>
        <dbReference type="ARBA" id="ARBA00020987"/>
    </source>
</evidence>
<dbReference type="GO" id="GO:0006281">
    <property type="term" value="P:DNA repair"/>
    <property type="evidence" value="ECO:0007669"/>
    <property type="project" value="TreeGrafter"/>
</dbReference>
<keyword evidence="5 11" id="KW-0808">Transferase</keyword>
<dbReference type="EC" id="2.1.1.360" evidence="2 11"/>
<evidence type="ECO:0000313" key="15">
    <source>
        <dbReference type="EMBL" id="KAH3681197.1"/>
    </source>
</evidence>
<comment type="miscellaneous">
    <text evidence="11">In contrast to other lysine histone methyltransferases, it does not contain a SET domain, suggesting the existence of another mechanism for methylation of lysine residues of histones.</text>
</comment>
<feature type="domain" description="DOT1" evidence="14">
    <location>
        <begin position="413"/>
        <end position="734"/>
    </location>
</feature>
<feature type="region of interest" description="Disordered" evidence="13">
    <location>
        <begin position="29"/>
        <end position="62"/>
    </location>
</feature>
<organism evidence="15 16">
    <name type="scientific">Wickerhamomyces pijperi</name>
    <name type="common">Yeast</name>
    <name type="synonym">Pichia pijperi</name>
    <dbReference type="NCBI Taxonomy" id="599730"/>
    <lineage>
        <taxon>Eukaryota</taxon>
        <taxon>Fungi</taxon>
        <taxon>Dikarya</taxon>
        <taxon>Ascomycota</taxon>
        <taxon>Saccharomycotina</taxon>
        <taxon>Saccharomycetes</taxon>
        <taxon>Phaffomycetales</taxon>
        <taxon>Wickerhamomycetaceae</taxon>
        <taxon>Wickerhamomyces</taxon>
    </lineage>
</organism>
<keyword evidence="12" id="KW-0175">Coiled coil</keyword>
<dbReference type="Gene3D" id="1.10.260.170">
    <property type="match status" value="1"/>
</dbReference>
<evidence type="ECO:0000256" key="4">
    <source>
        <dbReference type="ARBA" id="ARBA00022603"/>
    </source>
</evidence>
<evidence type="ECO:0000256" key="13">
    <source>
        <dbReference type="SAM" id="MobiDB-lite"/>
    </source>
</evidence>
<feature type="compositionally biased region" description="Basic residues" evidence="13">
    <location>
        <begin position="51"/>
        <end position="62"/>
    </location>
</feature>
<dbReference type="Pfam" id="PF08123">
    <property type="entry name" value="DOT1"/>
    <property type="match status" value="1"/>
</dbReference>
<evidence type="ECO:0000256" key="12">
    <source>
        <dbReference type="SAM" id="Coils"/>
    </source>
</evidence>
<feature type="compositionally biased region" description="Basic residues" evidence="13">
    <location>
        <begin position="142"/>
        <end position="151"/>
    </location>
</feature>
<proteinExistence type="inferred from homology"/>
<dbReference type="GO" id="GO:0005634">
    <property type="term" value="C:nucleus"/>
    <property type="evidence" value="ECO:0007669"/>
    <property type="project" value="UniProtKB-SubCell"/>
</dbReference>
<dbReference type="PROSITE" id="PS51569">
    <property type="entry name" value="DOT1"/>
    <property type="match status" value="1"/>
</dbReference>
<reference evidence="15" key="2">
    <citation type="submission" date="2021-01" db="EMBL/GenBank/DDBJ databases">
        <authorList>
            <person name="Schikora-Tamarit M.A."/>
        </authorList>
    </citation>
    <scope>NUCLEOTIDE SEQUENCE</scope>
    <source>
        <strain evidence="15">CBS2887</strain>
    </source>
</reference>
<dbReference type="InterPro" id="IPR029063">
    <property type="entry name" value="SAM-dependent_MTases_sf"/>
</dbReference>
<keyword evidence="8 11" id="KW-0539">Nucleus</keyword>
<dbReference type="AlphaFoldDB" id="A0A9P8PZ17"/>
<evidence type="ECO:0000256" key="10">
    <source>
        <dbReference type="ARBA" id="ARBA00047770"/>
    </source>
</evidence>
<comment type="caution">
    <text evidence="15">The sequence shown here is derived from an EMBL/GenBank/DDBJ whole genome shotgun (WGS) entry which is preliminary data.</text>
</comment>
<comment type="function">
    <text evidence="11">Histone methyltransferase that specifically trimethylates histone H3 to form H3K79me3. This methylation is required for telomere silencing and for the pachytene checkpoint during the meiotic cell cycle by allowing the recruitment of RAD9 to double strand breaks. Nucleosomes are preferred as substrate compared to free histone.</text>
</comment>
<protein>
    <recommendedName>
        <fullName evidence="3 11">Histone-lysine N-methyltransferase, H3 lysine-79 specific</fullName>
        <ecNumber evidence="2 11">2.1.1.360</ecNumber>
    </recommendedName>
    <alternativeName>
        <fullName evidence="9 11">Histone H3-K79 methyltransferase</fullName>
    </alternativeName>
</protein>
<comment type="catalytic activity">
    <reaction evidence="10 11">
        <text>L-lysyl(79)-[histone H3] + 3 S-adenosyl-L-methionine = N(6),N(6),N(6)-trimethyl-L-lysyl(79)-[histone H3] + 3 S-adenosyl-L-homocysteine + 3 H(+)</text>
        <dbReference type="Rhea" id="RHEA:60328"/>
        <dbReference type="Rhea" id="RHEA-COMP:15549"/>
        <dbReference type="Rhea" id="RHEA-COMP:15552"/>
        <dbReference type="ChEBI" id="CHEBI:15378"/>
        <dbReference type="ChEBI" id="CHEBI:29969"/>
        <dbReference type="ChEBI" id="CHEBI:57856"/>
        <dbReference type="ChEBI" id="CHEBI:59789"/>
        <dbReference type="ChEBI" id="CHEBI:61961"/>
        <dbReference type="EC" id="2.1.1.360"/>
    </reaction>
</comment>
<evidence type="ECO:0000313" key="16">
    <source>
        <dbReference type="Proteomes" id="UP000774326"/>
    </source>
</evidence>
<feature type="coiled-coil region" evidence="12">
    <location>
        <begin position="238"/>
        <end position="300"/>
    </location>
</feature>
<dbReference type="InterPro" id="IPR025789">
    <property type="entry name" value="DOT1_dom"/>
</dbReference>
<evidence type="ECO:0000256" key="2">
    <source>
        <dbReference type="ARBA" id="ARBA00012190"/>
    </source>
</evidence>
<dbReference type="FunFam" id="3.40.50.150:FF:000033">
    <property type="entry name" value="Histone-lysine N-methyltransferase, H3 lysine-79 specific"/>
    <property type="match status" value="1"/>
</dbReference>
<evidence type="ECO:0000259" key="14">
    <source>
        <dbReference type="PROSITE" id="PS51569"/>
    </source>
</evidence>
<keyword evidence="16" id="KW-1185">Reference proteome</keyword>
<accession>A0A9P8PZ17</accession>
<dbReference type="PANTHER" id="PTHR21451:SF0">
    <property type="entry name" value="HISTONE-LYSINE N-METHYLTRANSFERASE, H3 LYSINE-79 SPECIFIC"/>
    <property type="match status" value="1"/>
</dbReference>
<dbReference type="SUPFAM" id="SSF53335">
    <property type="entry name" value="S-adenosyl-L-methionine-dependent methyltransferases"/>
    <property type="match status" value="1"/>
</dbReference>
<keyword evidence="4 11" id="KW-0489">Methyltransferase</keyword>
<feature type="compositionally biased region" description="Basic residues" evidence="13">
    <location>
        <begin position="806"/>
        <end position="816"/>
    </location>
</feature>